<dbReference type="PANTHER" id="PTHR12828:SF3">
    <property type="entry name" value="PROTEASOME MATURATION PROTEIN"/>
    <property type="match status" value="1"/>
</dbReference>
<dbReference type="AlphaFoldDB" id="A0A452EF62"/>
<evidence type="ECO:0000256" key="2">
    <source>
        <dbReference type="ARBA" id="ARBA00043974"/>
    </source>
</evidence>
<reference evidence="3" key="3">
    <citation type="submission" date="2025-09" db="UniProtKB">
        <authorList>
            <consortium name="Ensembl"/>
        </authorList>
    </citation>
    <scope>IDENTIFICATION</scope>
</reference>
<dbReference type="PANTHER" id="PTHR12828">
    <property type="entry name" value="PROTEASOME MATURATION PROTEIN UMP1"/>
    <property type="match status" value="1"/>
</dbReference>
<dbReference type="GeneTree" id="ENSGT00960000187413"/>
<name>A0A452EF62_CAPHI</name>
<dbReference type="GO" id="GO:0043248">
    <property type="term" value="P:proteasome assembly"/>
    <property type="evidence" value="ECO:0007669"/>
    <property type="project" value="InterPro"/>
</dbReference>
<dbReference type="GO" id="GO:0005634">
    <property type="term" value="C:nucleus"/>
    <property type="evidence" value="ECO:0007669"/>
    <property type="project" value="TreeGrafter"/>
</dbReference>
<protein>
    <submittedName>
        <fullName evidence="3">Uncharacterized protein</fullName>
    </submittedName>
</protein>
<dbReference type="EMBL" id="LWLT01000022">
    <property type="status" value="NOT_ANNOTATED_CDS"/>
    <property type="molecule type" value="Genomic_DNA"/>
</dbReference>
<evidence type="ECO:0000256" key="1">
    <source>
        <dbReference type="ARBA" id="ARBA00023186"/>
    </source>
</evidence>
<comment type="similarity">
    <text evidence="2">Belongs to the POMP/UMP1 family.</text>
</comment>
<evidence type="ECO:0000313" key="4">
    <source>
        <dbReference type="Proteomes" id="UP000291000"/>
    </source>
</evidence>
<dbReference type="InterPro" id="IPR008012">
    <property type="entry name" value="Ump1"/>
</dbReference>
<keyword evidence="1" id="KW-0143">Chaperone</keyword>
<dbReference type="Ensembl" id="ENSCHIT00000018429.1">
    <property type="protein sequence ID" value="ENSCHIP00000010650.1"/>
    <property type="gene ID" value="ENSCHIG00000013088.1"/>
</dbReference>
<proteinExistence type="inferred from homology"/>
<organism evidence="3 4">
    <name type="scientific">Capra hircus</name>
    <name type="common">Goat</name>
    <dbReference type="NCBI Taxonomy" id="9925"/>
    <lineage>
        <taxon>Eukaryota</taxon>
        <taxon>Metazoa</taxon>
        <taxon>Chordata</taxon>
        <taxon>Craniata</taxon>
        <taxon>Vertebrata</taxon>
        <taxon>Euteleostomi</taxon>
        <taxon>Mammalia</taxon>
        <taxon>Eutheria</taxon>
        <taxon>Laurasiatheria</taxon>
        <taxon>Artiodactyla</taxon>
        <taxon>Ruminantia</taxon>
        <taxon>Pecora</taxon>
        <taxon>Bovidae</taxon>
        <taxon>Caprinae</taxon>
        <taxon>Capra</taxon>
    </lineage>
</organism>
<evidence type="ECO:0000313" key="3">
    <source>
        <dbReference type="Ensembl" id="ENSCHIP00000010650.1"/>
    </source>
</evidence>
<dbReference type="Pfam" id="PF05348">
    <property type="entry name" value="UMP1"/>
    <property type="match status" value="1"/>
</dbReference>
<dbReference type="Proteomes" id="UP000291000">
    <property type="component" value="Chromosome 19"/>
</dbReference>
<reference evidence="3" key="2">
    <citation type="submission" date="2025-08" db="UniProtKB">
        <authorList>
            <consortium name="Ensembl"/>
        </authorList>
    </citation>
    <scope>IDENTIFICATION</scope>
</reference>
<dbReference type="GO" id="GO:0005737">
    <property type="term" value="C:cytoplasm"/>
    <property type="evidence" value="ECO:0007669"/>
    <property type="project" value="TreeGrafter"/>
</dbReference>
<sequence length="113" mass="12911">INQVGLGSQLKDNIPVTEFSVNGPSSKKGFSLKKTFQFNQDKMNFSTPRNIWGLFAPLKLHMEFKAMQQVLHLPFLPSSNLSAIGFENIFNDISQRELMGKLPLMMEYKLDFL</sequence>
<keyword evidence="4" id="KW-1185">Reference proteome</keyword>
<accession>A0A452EF62</accession>
<dbReference type="STRING" id="9925.ENSCHIP00000010650"/>
<dbReference type="Bgee" id="ENSCHIG00000013088">
    <property type="expression patterns" value="Expressed in metanephros cortex"/>
</dbReference>
<reference evidence="3 4" key="1">
    <citation type="submission" date="2016-04" db="EMBL/GenBank/DDBJ databases">
        <title>Polished mammalian reference genomes with single-molecule sequencing and chromosome conformation capture applied to the Capra hircus genome.</title>
        <authorList>
            <person name="Bickhart D.M."/>
            <person name="Koren S."/>
            <person name="Rosen B."/>
            <person name="Hastie A."/>
            <person name="Liachko I."/>
            <person name="Sullivan S.T."/>
            <person name="Burton J."/>
            <person name="Sayre B.L."/>
            <person name="Huson H.J."/>
            <person name="Lee J."/>
            <person name="Lam E."/>
            <person name="Kelley C.M."/>
            <person name="Hutchison J.L."/>
            <person name="Zhou Y."/>
            <person name="Sun J."/>
            <person name="Crisa A."/>
            <person name="Schwartz J.C."/>
            <person name="Hammond J.A."/>
            <person name="Schroeder S.G."/>
            <person name="Liu G.E."/>
            <person name="Dunham M."/>
            <person name="Shendure J."/>
            <person name="Sonstegard T.S."/>
            <person name="Phillippy A.M."/>
            <person name="Van Tassell C.P."/>
            <person name="Smith T.P."/>
        </authorList>
    </citation>
    <scope>NUCLEOTIDE SEQUENCE [LARGE SCALE GENOMIC DNA]</scope>
</reference>